<keyword evidence="1" id="KW-0472">Membrane</keyword>
<proteinExistence type="predicted"/>
<gene>
    <name evidence="2" type="ORF">SAMN04488589_0503</name>
</gene>
<organism evidence="2 3">
    <name type="scientific">Methanolobus vulcani</name>
    <dbReference type="NCBI Taxonomy" id="38026"/>
    <lineage>
        <taxon>Archaea</taxon>
        <taxon>Methanobacteriati</taxon>
        <taxon>Methanobacteriota</taxon>
        <taxon>Stenosarchaea group</taxon>
        <taxon>Methanomicrobia</taxon>
        <taxon>Methanosarcinales</taxon>
        <taxon>Methanosarcinaceae</taxon>
        <taxon>Methanolobus</taxon>
    </lineage>
</organism>
<comment type="caution">
    <text evidence="2">The sequence shown here is derived from an EMBL/GenBank/DDBJ whole genome shotgun (WGS) entry which is preliminary data.</text>
</comment>
<sequence>MRRFLSLLLLSFFLLSVSTASAGTVRITDPLDAYEYTVYQVTANDTEYIGDFTTNDTLVLSSAYNYQITVKPNVVSLTADPIQGVYWFQAYLPFILAFALVGCVVVGLFLIWKRGAKL</sequence>
<dbReference type="OrthoDB" id="383559at2157"/>
<protein>
    <submittedName>
        <fullName evidence="2">Uncharacterized protein</fullName>
    </submittedName>
</protein>
<dbReference type="Proteomes" id="UP000199259">
    <property type="component" value="Unassembled WGS sequence"/>
</dbReference>
<name>A0A7Z7B044_9EURY</name>
<evidence type="ECO:0000313" key="3">
    <source>
        <dbReference type="Proteomes" id="UP000199259"/>
    </source>
</evidence>
<dbReference type="AlphaFoldDB" id="A0A7Z7B044"/>
<feature type="transmembrane region" description="Helical" evidence="1">
    <location>
        <begin position="90"/>
        <end position="112"/>
    </location>
</feature>
<keyword evidence="3" id="KW-1185">Reference proteome</keyword>
<keyword evidence="1" id="KW-1133">Transmembrane helix</keyword>
<reference evidence="2 3" key="1">
    <citation type="submission" date="2016-10" db="EMBL/GenBank/DDBJ databases">
        <authorList>
            <person name="Varghese N."/>
            <person name="Submissions S."/>
        </authorList>
    </citation>
    <scope>NUCLEOTIDE SEQUENCE [LARGE SCALE GENOMIC DNA]</scope>
    <source>
        <strain evidence="2 3">PL 12/M</strain>
    </source>
</reference>
<keyword evidence="1" id="KW-0812">Transmembrane</keyword>
<dbReference type="RefSeq" id="WP_091708440.1">
    <property type="nucleotide sequence ID" value="NZ_FNCA01000002.1"/>
</dbReference>
<evidence type="ECO:0000313" key="2">
    <source>
        <dbReference type="EMBL" id="SDF43310.1"/>
    </source>
</evidence>
<evidence type="ECO:0000256" key="1">
    <source>
        <dbReference type="SAM" id="Phobius"/>
    </source>
</evidence>
<accession>A0A7Z7B044</accession>
<dbReference type="EMBL" id="FNCA01000002">
    <property type="protein sequence ID" value="SDF43310.1"/>
    <property type="molecule type" value="Genomic_DNA"/>
</dbReference>